<dbReference type="InterPro" id="IPR012910">
    <property type="entry name" value="Plug_dom"/>
</dbReference>
<evidence type="ECO:0000259" key="14">
    <source>
        <dbReference type="Pfam" id="PF07715"/>
    </source>
</evidence>
<dbReference type="Pfam" id="PF00593">
    <property type="entry name" value="TonB_dep_Rec_b-barrel"/>
    <property type="match status" value="1"/>
</dbReference>
<keyword evidence="12" id="KW-0732">Signal</keyword>
<evidence type="ECO:0000256" key="12">
    <source>
        <dbReference type="SAM" id="SignalP"/>
    </source>
</evidence>
<dbReference type="Pfam" id="PF07715">
    <property type="entry name" value="Plug"/>
    <property type="match status" value="1"/>
</dbReference>
<evidence type="ECO:0000256" key="6">
    <source>
        <dbReference type="ARBA" id="ARBA00023077"/>
    </source>
</evidence>
<sequence length="951" mass="100469">MTIRPLPGVLRRAFPIAAPLLMTVLSAQAQTDVPNPNQPIQRVEITGSNIRRAQAETASPVQTVNRADIEKSGKTSVAELLQTLAVDNQGSVPTTFGSGFASGASGISLRGLGAASTLVLLNGRRIAPYGLADDGQKVFADLNIIPAEAVERVEILKDGASAIYGSDAIAGVVNVILRRDYVGTTVRASQGLSNESDGGDTRLAVTHGVGDLEKDRYNFLFSAEYGKKKEIWNRDRAGRGAVGRGDLRDFGFSAQEALGGTGAIVNAGQAGNSIIGNVQQPGGGYHSRDDLSAGTGFTRTFPGARCTNLTSHPQGDPLGGCLIDATQQYNQIQPRQETLNLFARATFQLNDTWQAYVEANGYHSDSESWSTPSSIHNSVGYPGGPVNNAGVSLGAAHPDNPYFGSVARLRYLAADVGPRISNVESNFTRIVGGVKGSAYGWDIDSALLYSQNKVKNERTGYLQRDVEFALLNPTAANVAAARAGSAAYAALPAGTVWRIGENAGLNSAALYAALSPMIASDATTKLATADVKASREIGQLPGGAIGLALGAEFRHDSTELAPTTGTDRGNIIGLGYSAYEGQRNSAALYAELLAPVHSTLEISGALRYDHFNDVGNSYTPKVGLKWTPARSFALRGTFARGFRAPGAAENGRGGLAAYSTARDPLRCSLGVEAACAASSLAVITSPNPDLAPERSKSGSVGVVWDPLPRTSISLDAWQIKRKNEINQETTSSAIAAGHVVRDPGSSVKPGDPGQILAVLTNYVNSASTKVNGVDLDARTTFMMGDAGSLTADIKWTHLFKFERTEQDGTVKDFAGTHGNCDVTNCIGTPDNRINLGLTWDRGPLRVSGIVNYRGKFDNTEYKDAEECAFHFSAGAGGGDAPSGCKISSFTTLDLTARYRFTSKAELFATIQNVFDKEPPLDPLTYGAAGYNPLDYSGAVGRYFQVGMRYTF</sequence>
<dbReference type="PROSITE" id="PS52016">
    <property type="entry name" value="TONB_DEPENDENT_REC_3"/>
    <property type="match status" value="1"/>
</dbReference>
<dbReference type="SUPFAM" id="SSF56935">
    <property type="entry name" value="Porins"/>
    <property type="match status" value="1"/>
</dbReference>
<dbReference type="EMBL" id="CP046904">
    <property type="protein sequence ID" value="QGZ41469.1"/>
    <property type="molecule type" value="Genomic_DNA"/>
</dbReference>
<evidence type="ECO:0000256" key="7">
    <source>
        <dbReference type="ARBA" id="ARBA00023136"/>
    </source>
</evidence>
<evidence type="ECO:0000256" key="4">
    <source>
        <dbReference type="ARBA" id="ARBA00022452"/>
    </source>
</evidence>
<keyword evidence="7 10" id="KW-0472">Membrane</keyword>
<evidence type="ECO:0000256" key="5">
    <source>
        <dbReference type="ARBA" id="ARBA00022692"/>
    </source>
</evidence>
<evidence type="ECO:0000256" key="10">
    <source>
        <dbReference type="PROSITE-ProRule" id="PRU01360"/>
    </source>
</evidence>
<comment type="similarity">
    <text evidence="2 10 11">Belongs to the TonB-dependent receptor family.</text>
</comment>
<evidence type="ECO:0000256" key="8">
    <source>
        <dbReference type="ARBA" id="ARBA00023170"/>
    </source>
</evidence>
<dbReference type="InterPro" id="IPR039426">
    <property type="entry name" value="TonB-dep_rcpt-like"/>
</dbReference>
<keyword evidence="3 10" id="KW-0813">Transport</keyword>
<evidence type="ECO:0000256" key="2">
    <source>
        <dbReference type="ARBA" id="ARBA00009810"/>
    </source>
</evidence>
<dbReference type="PANTHER" id="PTHR47234:SF2">
    <property type="entry name" value="TONB-DEPENDENT RECEPTOR"/>
    <property type="match status" value="1"/>
</dbReference>
<dbReference type="CDD" id="cd01347">
    <property type="entry name" value="ligand_gated_channel"/>
    <property type="match status" value="1"/>
</dbReference>
<feature type="signal peptide" evidence="12">
    <location>
        <begin position="1"/>
        <end position="29"/>
    </location>
</feature>
<comment type="subcellular location">
    <subcellularLocation>
        <location evidence="1 10">Cell outer membrane</location>
        <topology evidence="1 10">Multi-pass membrane protein</topology>
    </subcellularLocation>
</comment>
<name>A0ABX6FVB6_9BURK</name>
<dbReference type="InterPro" id="IPR037066">
    <property type="entry name" value="Plug_dom_sf"/>
</dbReference>
<keyword evidence="5 10" id="KW-0812">Transmembrane</keyword>
<keyword evidence="9 10" id="KW-0998">Cell outer membrane</keyword>
<dbReference type="PANTHER" id="PTHR47234">
    <property type="match status" value="1"/>
</dbReference>
<proteinExistence type="inferred from homology"/>
<keyword evidence="6 11" id="KW-0798">TonB box</keyword>
<dbReference type="Proteomes" id="UP000437862">
    <property type="component" value="Chromosome"/>
</dbReference>
<evidence type="ECO:0000313" key="16">
    <source>
        <dbReference type="Proteomes" id="UP000437862"/>
    </source>
</evidence>
<protein>
    <submittedName>
        <fullName evidence="15">TonB-dependent receptor</fullName>
    </submittedName>
</protein>
<dbReference type="RefSeq" id="WP_145872858.1">
    <property type="nucleotide sequence ID" value="NZ_CP046904.1"/>
</dbReference>
<feature type="domain" description="TonB-dependent receptor-like beta-barrel" evidence="13">
    <location>
        <begin position="438"/>
        <end position="913"/>
    </location>
</feature>
<evidence type="ECO:0000256" key="3">
    <source>
        <dbReference type="ARBA" id="ARBA00022448"/>
    </source>
</evidence>
<reference evidence="15 16" key="1">
    <citation type="submission" date="2019-12" db="EMBL/GenBank/DDBJ databases">
        <title>Draft Genome Sequences of Six Type Strains of the Genus Massilia.</title>
        <authorList>
            <person name="Miess H."/>
            <person name="Frediansyah A."/>
            <person name="Goeker M."/>
            <person name="Gross H."/>
        </authorList>
    </citation>
    <scope>NUCLEOTIDE SEQUENCE [LARGE SCALE GENOMIC DNA]</scope>
    <source>
        <strain evidence="15 16">DSM 26639</strain>
    </source>
</reference>
<keyword evidence="16" id="KW-1185">Reference proteome</keyword>
<keyword evidence="8 15" id="KW-0675">Receptor</keyword>
<dbReference type="InterPro" id="IPR036942">
    <property type="entry name" value="Beta-barrel_TonB_sf"/>
</dbReference>
<evidence type="ECO:0000256" key="1">
    <source>
        <dbReference type="ARBA" id="ARBA00004571"/>
    </source>
</evidence>
<gene>
    <name evidence="15" type="ORF">GO485_22000</name>
</gene>
<evidence type="ECO:0000259" key="13">
    <source>
        <dbReference type="Pfam" id="PF00593"/>
    </source>
</evidence>
<feature type="domain" description="TonB-dependent receptor plug" evidence="14">
    <location>
        <begin position="54"/>
        <end position="172"/>
    </location>
</feature>
<dbReference type="Gene3D" id="2.170.130.10">
    <property type="entry name" value="TonB-dependent receptor, plug domain"/>
    <property type="match status" value="1"/>
</dbReference>
<evidence type="ECO:0000256" key="11">
    <source>
        <dbReference type="RuleBase" id="RU003357"/>
    </source>
</evidence>
<evidence type="ECO:0000256" key="9">
    <source>
        <dbReference type="ARBA" id="ARBA00023237"/>
    </source>
</evidence>
<organism evidence="15 16">
    <name type="scientific">Pseudoduganella flava</name>
    <dbReference type="NCBI Taxonomy" id="871742"/>
    <lineage>
        <taxon>Bacteria</taxon>
        <taxon>Pseudomonadati</taxon>
        <taxon>Pseudomonadota</taxon>
        <taxon>Betaproteobacteria</taxon>
        <taxon>Burkholderiales</taxon>
        <taxon>Oxalobacteraceae</taxon>
        <taxon>Telluria group</taxon>
        <taxon>Pseudoduganella</taxon>
    </lineage>
</organism>
<accession>A0ABX6FVB6</accession>
<evidence type="ECO:0000313" key="15">
    <source>
        <dbReference type="EMBL" id="QGZ41469.1"/>
    </source>
</evidence>
<feature type="chain" id="PRO_5046247734" evidence="12">
    <location>
        <begin position="30"/>
        <end position="951"/>
    </location>
</feature>
<dbReference type="Gene3D" id="2.40.170.20">
    <property type="entry name" value="TonB-dependent receptor, beta-barrel domain"/>
    <property type="match status" value="1"/>
</dbReference>
<dbReference type="InterPro" id="IPR000531">
    <property type="entry name" value="Beta-barrel_TonB"/>
</dbReference>
<keyword evidence="4 10" id="KW-1134">Transmembrane beta strand</keyword>